<dbReference type="EMBL" id="MPTW01000009">
    <property type="protein sequence ID" value="OME68504.1"/>
    <property type="molecule type" value="Genomic_DNA"/>
</dbReference>
<dbReference type="Proteomes" id="UP000187425">
    <property type="component" value="Unassembled WGS sequence"/>
</dbReference>
<feature type="transmembrane region" description="Helical" evidence="7">
    <location>
        <begin position="795"/>
        <end position="816"/>
    </location>
</feature>
<feature type="transmembrane region" description="Helical" evidence="7">
    <location>
        <begin position="324"/>
        <end position="348"/>
    </location>
</feature>
<comment type="subcellular location">
    <subcellularLocation>
        <location evidence="1">Cell membrane</location>
        <topology evidence="1">Multi-pass membrane protein</topology>
    </subcellularLocation>
</comment>
<dbReference type="Proteomes" id="UP000187313">
    <property type="component" value="Unassembled WGS sequence"/>
</dbReference>
<dbReference type="GO" id="GO:0005886">
    <property type="term" value="C:plasma membrane"/>
    <property type="evidence" value="ECO:0007669"/>
    <property type="project" value="UniProtKB-SubCell"/>
</dbReference>
<dbReference type="PANTHER" id="PTHR30572:SF4">
    <property type="entry name" value="ABC TRANSPORTER PERMEASE YTRF"/>
    <property type="match status" value="1"/>
</dbReference>
<evidence type="ECO:0000256" key="5">
    <source>
        <dbReference type="ARBA" id="ARBA00023136"/>
    </source>
</evidence>
<evidence type="ECO:0000256" key="2">
    <source>
        <dbReference type="ARBA" id="ARBA00022475"/>
    </source>
</evidence>
<name>A0A1R0ZEU2_9BACL</name>
<accession>A0A1R0ZEU2</accession>
<evidence type="ECO:0000256" key="7">
    <source>
        <dbReference type="SAM" id="Phobius"/>
    </source>
</evidence>
<comment type="similarity">
    <text evidence="6">Belongs to the ABC-4 integral membrane protein family.</text>
</comment>
<dbReference type="GO" id="GO:0022857">
    <property type="term" value="F:transmembrane transporter activity"/>
    <property type="evidence" value="ECO:0007669"/>
    <property type="project" value="TreeGrafter"/>
</dbReference>
<feature type="transmembrane region" description="Helical" evidence="7">
    <location>
        <begin position="750"/>
        <end position="775"/>
    </location>
</feature>
<gene>
    <name evidence="9" type="ORF">BSK51_23035</name>
    <name evidence="10" type="ORF">BSK65_17565</name>
</gene>
<keyword evidence="2" id="KW-1003">Cell membrane</keyword>
<evidence type="ECO:0000259" key="8">
    <source>
        <dbReference type="Pfam" id="PF02687"/>
    </source>
</evidence>
<feature type="transmembrane region" description="Helical" evidence="7">
    <location>
        <begin position="432"/>
        <end position="454"/>
    </location>
</feature>
<keyword evidence="3 7" id="KW-0812">Transmembrane</keyword>
<evidence type="ECO:0000313" key="12">
    <source>
        <dbReference type="Proteomes" id="UP000187425"/>
    </source>
</evidence>
<dbReference type="Pfam" id="PF02687">
    <property type="entry name" value="FtsX"/>
    <property type="match status" value="2"/>
</dbReference>
<keyword evidence="5 7" id="KW-0472">Membrane</keyword>
<evidence type="ECO:0000256" key="6">
    <source>
        <dbReference type="ARBA" id="ARBA00038076"/>
    </source>
</evidence>
<evidence type="ECO:0000313" key="9">
    <source>
        <dbReference type="EMBL" id="OMD48280.1"/>
    </source>
</evidence>
<organism evidence="10 12">
    <name type="scientific">Paenibacillus odorifer</name>
    <dbReference type="NCBI Taxonomy" id="189426"/>
    <lineage>
        <taxon>Bacteria</taxon>
        <taxon>Bacillati</taxon>
        <taxon>Bacillota</taxon>
        <taxon>Bacilli</taxon>
        <taxon>Bacillales</taxon>
        <taxon>Paenibacillaceae</taxon>
        <taxon>Paenibacillus</taxon>
    </lineage>
</organism>
<feature type="transmembrane region" description="Helical" evidence="7">
    <location>
        <begin position="360"/>
        <end position="382"/>
    </location>
</feature>
<comment type="caution">
    <text evidence="10">The sequence shown here is derived from an EMBL/GenBank/DDBJ whole genome shotgun (WGS) entry which is preliminary data.</text>
</comment>
<evidence type="ECO:0000313" key="11">
    <source>
        <dbReference type="Proteomes" id="UP000187313"/>
    </source>
</evidence>
<evidence type="ECO:0000256" key="3">
    <source>
        <dbReference type="ARBA" id="ARBA00022692"/>
    </source>
</evidence>
<proteinExistence type="inferred from homology"/>
<feature type="domain" description="ABC3 transporter permease C-terminal" evidence="8">
    <location>
        <begin position="707"/>
        <end position="823"/>
    </location>
</feature>
<feature type="transmembrane region" description="Helical" evidence="7">
    <location>
        <begin position="700"/>
        <end position="729"/>
    </location>
</feature>
<dbReference type="OrthoDB" id="1694171at2"/>
<sequence>MMFPNSNKPVVKKLTSRSLKANRTRNRFVILAIVLTTWLITSFFSIGLSNYKTFEMQQLKINGTMADVYLTSPSEQQMNKLKELSYIKTIGLQSRVGNVINTPEIGDLNLALLWYDSTEWTEMRKPVIDGLKGTYPDKENEIAVPLWILQSMGMDDPQIGMSLPLTYSFTRDGVKSQQSSNFVLSGWFTDYSHVRTGNSGAMLVSGAFATAHGVDLKNPKNATILFNEKNTDGLISRLQQDIPLGKNQKLEPVSNQSSTSSDRTATLIGYAGIILFVMLSGYLLIYNVLYISVSRDTRFYGLLRTLGTTQRQIKKIVRAQASRLALIAIPLGLAAGAVTSFVMVPLAMSTMDLDTGVVISFHPLIFIGAALFAWMTTMFSAIKPASIAGKVSPIEAVRYTGTMVKAKTKRGTGGSKLHRLAWRNIFRVKKRAMVVFLSLFLGLTTFLVINTLVLSMSTDHFIAEYMDNDFTLSNQTMSFGFEGEEKAKITGDMIKEIQDIKGVKEVFKAYTGIGQIKYDPEVFSKYVDEFAKSYHTDRPTDDQLAEPQSMFSMTHVIGVDADQVKKMEEKLGITVDMERFEKGEIALLDNFNLGGIKIGDNFQISPINSDAAQSFEIGGLADFSSLGSSHFVAPNVYISHTAMEKLMNDPLISKVYINADPKDWKPITDQLEGLIGGDGELKLESKLYMEKFMESAKLTFYIMGGGIALILALIGILNYVNIMYTGVVARKLEFAVMESIGMTSKQMRKLLLFEGAGYAIISTLLISTIGTLISYGAYSLFSQEATYAVFSFPTLPLSIAIVLVFAVCLSVPLIAYKQIKKDSIVERLRQME</sequence>
<dbReference type="PANTHER" id="PTHR30572">
    <property type="entry name" value="MEMBRANE COMPONENT OF TRANSPORTER-RELATED"/>
    <property type="match status" value="1"/>
</dbReference>
<feature type="domain" description="ABC3 transporter permease C-terminal" evidence="8">
    <location>
        <begin position="273"/>
        <end position="393"/>
    </location>
</feature>
<evidence type="ECO:0000313" key="10">
    <source>
        <dbReference type="EMBL" id="OME68504.1"/>
    </source>
</evidence>
<dbReference type="InterPro" id="IPR003838">
    <property type="entry name" value="ABC3_permease_C"/>
</dbReference>
<dbReference type="EMBL" id="MPTD01000016">
    <property type="protein sequence ID" value="OMD48280.1"/>
    <property type="molecule type" value="Genomic_DNA"/>
</dbReference>
<protein>
    <recommendedName>
        <fullName evidence="8">ABC3 transporter permease C-terminal domain-containing protein</fullName>
    </recommendedName>
</protein>
<feature type="transmembrane region" description="Helical" evidence="7">
    <location>
        <begin position="267"/>
        <end position="289"/>
    </location>
</feature>
<evidence type="ECO:0000256" key="1">
    <source>
        <dbReference type="ARBA" id="ARBA00004651"/>
    </source>
</evidence>
<dbReference type="RefSeq" id="WP_076285321.1">
    <property type="nucleotide sequence ID" value="NZ_MPTD01000016.1"/>
</dbReference>
<reference evidence="10 12" key="1">
    <citation type="submission" date="2016-11" db="EMBL/GenBank/DDBJ databases">
        <title>Paenibacillus species isolates.</title>
        <authorList>
            <person name="Beno S.M."/>
        </authorList>
    </citation>
    <scope>NUCLEOTIDE SEQUENCE [LARGE SCALE GENOMIC DNA]</scope>
    <source>
        <strain evidence="10 12">FSL H7-0443</strain>
        <strain evidence="9 11">FSL R5-0923</strain>
    </source>
</reference>
<dbReference type="AlphaFoldDB" id="A0A1R0ZEU2"/>
<evidence type="ECO:0000256" key="4">
    <source>
        <dbReference type="ARBA" id="ARBA00022989"/>
    </source>
</evidence>
<keyword evidence="11" id="KW-1185">Reference proteome</keyword>
<keyword evidence="4 7" id="KW-1133">Transmembrane helix</keyword>
<dbReference type="InterPro" id="IPR050250">
    <property type="entry name" value="Macrolide_Exporter_MacB"/>
</dbReference>